<dbReference type="Proteomes" id="UP000504693">
    <property type="component" value="Chromosome"/>
</dbReference>
<dbReference type="EMBL" id="CP053921">
    <property type="protein sequence ID" value="QKG70757.1"/>
    <property type="molecule type" value="Genomic_DNA"/>
</dbReference>
<dbReference type="PANTHER" id="PTHR34846:SF5">
    <property type="entry name" value="CARBOXYMUCONOLACTONE DECARBOXYLASE-LIKE DOMAIN-CONTAINING PROTEIN"/>
    <property type="match status" value="1"/>
</dbReference>
<dbReference type="InterPro" id="IPR003779">
    <property type="entry name" value="CMD-like"/>
</dbReference>
<dbReference type="PANTHER" id="PTHR34846">
    <property type="entry name" value="4-CARBOXYMUCONOLACTONE DECARBOXYLASE FAMILY PROTEIN (AFU_ORTHOLOGUE AFUA_6G11590)"/>
    <property type="match status" value="1"/>
</dbReference>
<proteinExistence type="predicted"/>
<dbReference type="KEGG" id="emv:HQR01_04890"/>
<protein>
    <submittedName>
        <fullName evidence="2">Carboxymuconolactone decarboxylase family protein</fullName>
    </submittedName>
</protein>
<name>A0A7D4AT73_9SPHN</name>
<evidence type="ECO:0000259" key="1">
    <source>
        <dbReference type="Pfam" id="PF02627"/>
    </source>
</evidence>
<dbReference type="SUPFAM" id="SSF69118">
    <property type="entry name" value="AhpD-like"/>
    <property type="match status" value="1"/>
</dbReference>
<dbReference type="Pfam" id="PF02627">
    <property type="entry name" value="CMD"/>
    <property type="match status" value="1"/>
</dbReference>
<keyword evidence="3" id="KW-1185">Reference proteome</keyword>
<dbReference type="RefSeq" id="WP_173213056.1">
    <property type="nucleotide sequence ID" value="NZ_CP053921.1"/>
</dbReference>
<evidence type="ECO:0000313" key="2">
    <source>
        <dbReference type="EMBL" id="QKG70757.1"/>
    </source>
</evidence>
<reference evidence="2 3" key="1">
    <citation type="submission" date="2020-05" db="EMBL/GenBank/DDBJ databases">
        <title>Erythrobacter mangrovi sp. nov., isolated from rhizosphere soil of mangrove plant (Kandelia candel).</title>
        <authorList>
            <person name="Ye Y.H."/>
        </authorList>
    </citation>
    <scope>NUCLEOTIDE SEQUENCE [LARGE SCALE GENOMIC DNA]</scope>
    <source>
        <strain evidence="2 3">EB310</strain>
    </source>
</reference>
<dbReference type="Gene3D" id="1.20.1290.10">
    <property type="entry name" value="AhpD-like"/>
    <property type="match status" value="1"/>
</dbReference>
<accession>A0A7D4AT73</accession>
<gene>
    <name evidence="2" type="ORF">HQR01_04890</name>
</gene>
<sequence length="193" mass="21281">MRLPAPRIEPLEMDRLDEEQAAVLAPFADPANKVGGGRVLNIFRTLARAPKALTGFLAWGNYILSRRNALPPREREIVILRTGWLCRSGYEFAQHRRIGLDCGLTAEEVERIKAGPGAPGWTPIEAAMLRAADELVADHFVSDATWAALAELGDKGRMDIVFTVGQYTQVSMLLNSFGVQLEDGDEIDPDLRP</sequence>
<organism evidence="2 3">
    <name type="scientific">Erythrobacter mangrovi</name>
    <dbReference type="NCBI Taxonomy" id="2739433"/>
    <lineage>
        <taxon>Bacteria</taxon>
        <taxon>Pseudomonadati</taxon>
        <taxon>Pseudomonadota</taxon>
        <taxon>Alphaproteobacteria</taxon>
        <taxon>Sphingomonadales</taxon>
        <taxon>Erythrobacteraceae</taxon>
        <taxon>Erythrobacter/Porphyrobacter group</taxon>
        <taxon>Erythrobacter</taxon>
    </lineage>
</organism>
<dbReference type="AlphaFoldDB" id="A0A7D4AT73"/>
<dbReference type="GO" id="GO:0051920">
    <property type="term" value="F:peroxiredoxin activity"/>
    <property type="evidence" value="ECO:0007669"/>
    <property type="project" value="InterPro"/>
</dbReference>
<evidence type="ECO:0000313" key="3">
    <source>
        <dbReference type="Proteomes" id="UP000504693"/>
    </source>
</evidence>
<feature type="domain" description="Carboxymuconolactone decarboxylase-like" evidence="1">
    <location>
        <begin position="50"/>
        <end position="134"/>
    </location>
</feature>
<dbReference type="InterPro" id="IPR029032">
    <property type="entry name" value="AhpD-like"/>
</dbReference>